<organism evidence="2 3">
    <name type="scientific">Nematostella vectensis</name>
    <name type="common">Starlet sea anemone</name>
    <dbReference type="NCBI Taxonomy" id="45351"/>
    <lineage>
        <taxon>Eukaryota</taxon>
        <taxon>Metazoa</taxon>
        <taxon>Cnidaria</taxon>
        <taxon>Anthozoa</taxon>
        <taxon>Hexacorallia</taxon>
        <taxon>Actiniaria</taxon>
        <taxon>Edwardsiidae</taxon>
        <taxon>Nematostella</taxon>
    </lineage>
</organism>
<feature type="domain" description="VWFA" evidence="1">
    <location>
        <begin position="18"/>
        <end position="175"/>
    </location>
</feature>
<dbReference type="STRING" id="45351.A7RUS5"/>
<dbReference type="Pfam" id="PF00092">
    <property type="entry name" value="VWA"/>
    <property type="match status" value="1"/>
</dbReference>
<gene>
    <name evidence="2" type="ORF">NEMVEDRAFT_v1g94121</name>
</gene>
<dbReference type="CDD" id="cd01450">
    <property type="entry name" value="vWFA_subfamily_ECM"/>
    <property type="match status" value="1"/>
</dbReference>
<dbReference type="EMBL" id="DS469541">
    <property type="protein sequence ID" value="EDO44800.1"/>
    <property type="molecule type" value="Genomic_DNA"/>
</dbReference>
<dbReference type="eggNOG" id="KOG1217">
    <property type="taxonomic scope" value="Eukaryota"/>
</dbReference>
<dbReference type="PhylomeDB" id="A7RUS5"/>
<dbReference type="PRINTS" id="PR00453">
    <property type="entry name" value="VWFADOMAIN"/>
</dbReference>
<dbReference type="KEGG" id="nve:5516767"/>
<dbReference type="PROSITE" id="PS50234">
    <property type="entry name" value="VWFA"/>
    <property type="match status" value="1"/>
</dbReference>
<evidence type="ECO:0000313" key="3">
    <source>
        <dbReference type="Proteomes" id="UP000001593"/>
    </source>
</evidence>
<protein>
    <recommendedName>
        <fullName evidence="1">VWFA domain-containing protein</fullName>
    </recommendedName>
</protein>
<dbReference type="OMA" id="HFLMAIA"/>
<dbReference type="AlphaFoldDB" id="A7RUS5"/>
<sequence>MFSLCIADKHISITTKADIAFLMDSSGSIGVRDYKKEKQFVQGLSDIFDISPGQSRASLIIYSDFPKLIFDLEDGVTNQNITSVLKNLEYLRGRTRIDKALMMAEEVFADARPTVPRIAFILTDGKQTQDYDAIPLDVSSQRLKKMGVKIYVIGVGPYVDISELRLLTEKPGDVF</sequence>
<reference evidence="2 3" key="1">
    <citation type="journal article" date="2007" name="Science">
        <title>Sea anemone genome reveals ancestral eumetazoan gene repertoire and genomic organization.</title>
        <authorList>
            <person name="Putnam N.H."/>
            <person name="Srivastava M."/>
            <person name="Hellsten U."/>
            <person name="Dirks B."/>
            <person name="Chapman J."/>
            <person name="Salamov A."/>
            <person name="Terry A."/>
            <person name="Shapiro H."/>
            <person name="Lindquist E."/>
            <person name="Kapitonov V.V."/>
            <person name="Jurka J."/>
            <person name="Genikhovich G."/>
            <person name="Grigoriev I.V."/>
            <person name="Lucas S.M."/>
            <person name="Steele R.E."/>
            <person name="Finnerty J.R."/>
            <person name="Technau U."/>
            <person name="Martindale M.Q."/>
            <person name="Rokhsar D.S."/>
        </authorList>
    </citation>
    <scope>NUCLEOTIDE SEQUENCE [LARGE SCALE GENOMIC DNA]</scope>
    <source>
        <strain evidence="3">CH2 X CH6</strain>
    </source>
</reference>
<dbReference type="Gene3D" id="3.40.50.410">
    <property type="entry name" value="von Willebrand factor, type A domain"/>
    <property type="match status" value="1"/>
</dbReference>
<dbReference type="SUPFAM" id="SSF53300">
    <property type="entry name" value="vWA-like"/>
    <property type="match status" value="1"/>
</dbReference>
<proteinExistence type="predicted"/>
<name>A7RUS5_NEMVE</name>
<keyword evidence="3" id="KW-1185">Reference proteome</keyword>
<dbReference type="InterPro" id="IPR036465">
    <property type="entry name" value="vWFA_dom_sf"/>
</dbReference>
<dbReference type="Proteomes" id="UP000001593">
    <property type="component" value="Unassembled WGS sequence"/>
</dbReference>
<evidence type="ECO:0000313" key="2">
    <source>
        <dbReference type="EMBL" id="EDO44800.1"/>
    </source>
</evidence>
<dbReference type="InParanoid" id="A7RUS5"/>
<dbReference type="SMART" id="SM00327">
    <property type="entry name" value="VWA"/>
    <property type="match status" value="1"/>
</dbReference>
<evidence type="ECO:0000259" key="1">
    <source>
        <dbReference type="PROSITE" id="PS50234"/>
    </source>
</evidence>
<dbReference type="InterPro" id="IPR050525">
    <property type="entry name" value="ECM_Assembly_Org"/>
</dbReference>
<feature type="non-terminal residue" evidence="2">
    <location>
        <position position="175"/>
    </location>
</feature>
<dbReference type="PANTHER" id="PTHR24020">
    <property type="entry name" value="COLLAGEN ALPHA"/>
    <property type="match status" value="1"/>
</dbReference>
<dbReference type="HOGENOM" id="CLU_008905_4_1_1"/>
<accession>A7RUS5</accession>
<dbReference type="InterPro" id="IPR002035">
    <property type="entry name" value="VWF_A"/>
</dbReference>
<dbReference type="PANTHER" id="PTHR24020:SF20">
    <property type="entry name" value="PH DOMAIN-CONTAINING PROTEIN"/>
    <property type="match status" value="1"/>
</dbReference>